<gene>
    <name evidence="1" type="ORF">MM415A04062_0005</name>
    <name evidence="2" type="ORF">MM415B02625_0015</name>
</gene>
<evidence type="ECO:0000313" key="2">
    <source>
        <dbReference type="EMBL" id="QJA89037.1"/>
    </source>
</evidence>
<dbReference type="AlphaFoldDB" id="A0A6M3L2X9"/>
<organism evidence="2">
    <name type="scientific">viral metagenome</name>
    <dbReference type="NCBI Taxonomy" id="1070528"/>
    <lineage>
        <taxon>unclassified sequences</taxon>
        <taxon>metagenomes</taxon>
        <taxon>organismal metagenomes</taxon>
    </lineage>
</organism>
<dbReference type="EMBL" id="MT141755">
    <property type="protein sequence ID" value="QJA70001.1"/>
    <property type="molecule type" value="Genomic_DNA"/>
</dbReference>
<reference evidence="2" key="1">
    <citation type="submission" date="2020-03" db="EMBL/GenBank/DDBJ databases">
        <title>The deep terrestrial virosphere.</title>
        <authorList>
            <person name="Holmfeldt K."/>
            <person name="Nilsson E."/>
            <person name="Simone D."/>
            <person name="Lopez-Fernandez M."/>
            <person name="Wu X."/>
            <person name="de Brujin I."/>
            <person name="Lundin D."/>
            <person name="Andersson A."/>
            <person name="Bertilsson S."/>
            <person name="Dopson M."/>
        </authorList>
    </citation>
    <scope>NUCLEOTIDE SEQUENCE</scope>
    <source>
        <strain evidence="1">MM415A04062</strain>
        <strain evidence="2">MM415B02625</strain>
    </source>
</reference>
<dbReference type="EMBL" id="MT142818">
    <property type="protein sequence ID" value="QJA89037.1"/>
    <property type="molecule type" value="Genomic_DNA"/>
</dbReference>
<evidence type="ECO:0000313" key="1">
    <source>
        <dbReference type="EMBL" id="QJA70001.1"/>
    </source>
</evidence>
<sequence length="75" mass="8432">MNTLYTVQKCRLKDVIFYGPIHGSDDGNITICGMSVNEEYYIINNTFDGEITCIKCLDILSIKTLPERAKGRVKG</sequence>
<name>A0A6M3L2X9_9ZZZZ</name>
<proteinExistence type="predicted"/>
<protein>
    <submittedName>
        <fullName evidence="2">Uncharacterized protein</fullName>
    </submittedName>
</protein>
<accession>A0A6M3L2X9</accession>